<dbReference type="RefSeq" id="WP_216961553.1">
    <property type="nucleotide sequence ID" value="NZ_JAHOPB010000001.1"/>
</dbReference>
<feature type="signal peptide" evidence="1">
    <location>
        <begin position="1"/>
        <end position="23"/>
    </location>
</feature>
<protein>
    <recommendedName>
        <fullName evidence="4">Lipoprotein</fullName>
    </recommendedName>
</protein>
<reference evidence="2 3" key="1">
    <citation type="submission" date="2021-06" db="EMBL/GenBank/DDBJ databases">
        <authorList>
            <person name="Lee D.H."/>
        </authorList>
    </citation>
    <scope>NUCLEOTIDE SEQUENCE [LARGE SCALE GENOMIC DNA]</scope>
    <source>
        <strain evidence="2 3">MMS21-HV4-11</strain>
    </source>
</reference>
<dbReference type="PROSITE" id="PS51257">
    <property type="entry name" value="PROKAR_LIPOPROTEIN"/>
    <property type="match status" value="1"/>
</dbReference>
<name>A0ABS6IK77_9HYPH</name>
<evidence type="ECO:0000313" key="2">
    <source>
        <dbReference type="EMBL" id="MBU8875004.1"/>
    </source>
</evidence>
<organism evidence="2 3">
    <name type="scientific">Reyranella humidisoli</name>
    <dbReference type="NCBI Taxonomy" id="2849149"/>
    <lineage>
        <taxon>Bacteria</taxon>
        <taxon>Pseudomonadati</taxon>
        <taxon>Pseudomonadota</taxon>
        <taxon>Alphaproteobacteria</taxon>
        <taxon>Hyphomicrobiales</taxon>
        <taxon>Reyranellaceae</taxon>
        <taxon>Reyranella</taxon>
    </lineage>
</organism>
<gene>
    <name evidence="2" type="ORF">KQ910_14600</name>
</gene>
<proteinExistence type="predicted"/>
<evidence type="ECO:0000313" key="3">
    <source>
        <dbReference type="Proteomes" id="UP000727907"/>
    </source>
</evidence>
<keyword evidence="3" id="KW-1185">Reference proteome</keyword>
<evidence type="ECO:0008006" key="4">
    <source>
        <dbReference type="Google" id="ProtNLM"/>
    </source>
</evidence>
<comment type="caution">
    <text evidence="2">The sequence shown here is derived from an EMBL/GenBank/DDBJ whole genome shotgun (WGS) entry which is preliminary data.</text>
</comment>
<dbReference type="EMBL" id="JAHOPB010000001">
    <property type="protein sequence ID" value="MBU8875004.1"/>
    <property type="molecule type" value="Genomic_DNA"/>
</dbReference>
<feature type="chain" id="PRO_5045600275" description="Lipoprotein" evidence="1">
    <location>
        <begin position="24"/>
        <end position="108"/>
    </location>
</feature>
<dbReference type="Proteomes" id="UP000727907">
    <property type="component" value="Unassembled WGS sequence"/>
</dbReference>
<keyword evidence="1" id="KW-0732">Signal</keyword>
<evidence type="ECO:0000256" key="1">
    <source>
        <dbReference type="SAM" id="SignalP"/>
    </source>
</evidence>
<sequence length="108" mass="11102">MIRITRSLARLAGLALLPLLAAACTQTASGPPPGMSAAQAAAYCSKLSWAYGEYVASGLGDSAGDDDNTNADINARLAIAQCHEGQTGAAIPVLQQELRRNKVPVPPV</sequence>
<accession>A0ABS6IK77</accession>